<keyword evidence="4" id="KW-0106">Calcium</keyword>
<dbReference type="InterPro" id="IPR024607">
    <property type="entry name" value="Sulfatase_CS"/>
</dbReference>
<evidence type="ECO:0000313" key="6">
    <source>
        <dbReference type="EMBL" id="GLB69145.1"/>
    </source>
</evidence>
<dbReference type="InterPro" id="IPR017850">
    <property type="entry name" value="Alkaline_phosphatase_core_sf"/>
</dbReference>
<evidence type="ECO:0000256" key="1">
    <source>
        <dbReference type="ARBA" id="ARBA00008779"/>
    </source>
</evidence>
<evidence type="ECO:0000256" key="2">
    <source>
        <dbReference type="ARBA" id="ARBA00022723"/>
    </source>
</evidence>
<evidence type="ECO:0000256" key="3">
    <source>
        <dbReference type="ARBA" id="ARBA00022801"/>
    </source>
</evidence>
<protein>
    <submittedName>
        <fullName evidence="6">Arylsulfatase</fullName>
    </submittedName>
</protein>
<dbReference type="Proteomes" id="UP001209654">
    <property type="component" value="Unassembled WGS sequence"/>
</dbReference>
<dbReference type="PROSITE" id="PS00149">
    <property type="entry name" value="SULFATASE_2"/>
    <property type="match status" value="1"/>
</dbReference>
<gene>
    <name evidence="6" type="ORF">AHIS1636_35880</name>
</gene>
<organism evidence="6 7">
    <name type="scientific">Arthrobacter mangrovi</name>
    <dbReference type="NCBI Taxonomy" id="2966350"/>
    <lineage>
        <taxon>Bacteria</taxon>
        <taxon>Bacillati</taxon>
        <taxon>Actinomycetota</taxon>
        <taxon>Actinomycetes</taxon>
        <taxon>Micrococcales</taxon>
        <taxon>Micrococcaceae</taxon>
        <taxon>Arthrobacter</taxon>
    </lineage>
</organism>
<sequence>MNEYSDGYPYPVRDYAGFCGRVAERASESVPAWGAASQARTDAPNVVVMLMDDMGYSDISPYGSEIDTPALEELAAGGYRLGNYQTPPMCSPARASLMTGLNPHRAGFAWVPHVDPGFPNAAMEIPADVPTVAEHFRAHGYATFMVGKWHLTPEAKMHDAAEKSAWPVQRGFDRYYGCMDGFTSLFHPHRLVRDNSQVVIDEYPRDYFLTDDLTDQAMSMVSELRASDPSKPFFLYFAHTAVHGPVQAKAEDVEKYRGRYESGWDHIRAERFRRQIHVGLFAEDTECAPRNTEPGFDVPAWDDLDDEQKKLFARYMEVYAASIDNVDQNLRRLVDYLKVLGEYENTIIVFTSDNGGTSEGGATGTRSYFSRFGAPKTGLPEGWMADVPRDPALIGGPQTYAQHPRGWAYAANTPFRLYKTFPHAGGVRVPMIVSWPAGLPRAVDDDGVRRQFAHAVDVAPTLMELAGINPVSERHGLPARQMDGQSFVRILHDRFAPAARASQYTELNGRLGFLEGRWKAVFPEPNGAGWDAGEWELYDVEADPAETRNLAAAHPEKVRDLGEKWRAAAWWNQVFPLNDDGSFNRNRPATELGLEQPVTLYPGTPTLERYRSAKLVRLRSFTVDVDLEYRDGDQGVLVAHGDQGGGYVLFIEGGRLNVAYNEYGTVRRASCIISAGRHTIRLRFEVLPEFQWTIALEVDGMVTAELREVFQLVGMAPFAGISVGLDRGGPVDWEVYERHGCFRYTGRLHSVRYTPGPKAAYSPEKIVAMDQRILAAFE</sequence>
<dbReference type="InterPro" id="IPR050738">
    <property type="entry name" value="Sulfatase"/>
</dbReference>
<dbReference type="PANTHER" id="PTHR42693:SF33">
    <property type="entry name" value="ARYLSULFATASE"/>
    <property type="match status" value="1"/>
</dbReference>
<evidence type="ECO:0000313" key="7">
    <source>
        <dbReference type="Proteomes" id="UP001209654"/>
    </source>
</evidence>
<dbReference type="Gene3D" id="3.40.720.10">
    <property type="entry name" value="Alkaline Phosphatase, subunit A"/>
    <property type="match status" value="1"/>
</dbReference>
<keyword evidence="3" id="KW-0378">Hydrolase</keyword>
<reference evidence="6 7" key="1">
    <citation type="journal article" date="2023" name="Int. J. Syst. Evol. Microbiol.">
        <title>Arthrobacter mangrovi sp. nov., an actinobacterium isolated from the rhizosphere of a mangrove.</title>
        <authorList>
            <person name="Hamada M."/>
            <person name="Saitou S."/>
            <person name="Enomoto N."/>
            <person name="Nanri K."/>
            <person name="Hidaka K."/>
            <person name="Miura T."/>
            <person name="Tamura T."/>
        </authorList>
    </citation>
    <scope>NUCLEOTIDE SEQUENCE [LARGE SCALE GENOMIC DNA]</scope>
    <source>
        <strain evidence="6 7">NBRC 112813</strain>
    </source>
</reference>
<dbReference type="PANTHER" id="PTHR42693">
    <property type="entry name" value="ARYLSULFATASE FAMILY MEMBER"/>
    <property type="match status" value="1"/>
</dbReference>
<dbReference type="SUPFAM" id="SSF53649">
    <property type="entry name" value="Alkaline phosphatase-like"/>
    <property type="match status" value="1"/>
</dbReference>
<dbReference type="EMBL" id="BRVS01000027">
    <property type="protein sequence ID" value="GLB69145.1"/>
    <property type="molecule type" value="Genomic_DNA"/>
</dbReference>
<comment type="similarity">
    <text evidence="1">Belongs to the sulfatase family.</text>
</comment>
<keyword evidence="2" id="KW-0479">Metal-binding</keyword>
<dbReference type="Pfam" id="PF00884">
    <property type="entry name" value="Sulfatase"/>
    <property type="match status" value="1"/>
</dbReference>
<evidence type="ECO:0000259" key="5">
    <source>
        <dbReference type="Pfam" id="PF00884"/>
    </source>
</evidence>
<dbReference type="CDD" id="cd16025">
    <property type="entry name" value="PAS_like"/>
    <property type="match status" value="1"/>
</dbReference>
<dbReference type="Gene3D" id="3.30.1120.10">
    <property type="match status" value="1"/>
</dbReference>
<dbReference type="RefSeq" id="WP_264797233.1">
    <property type="nucleotide sequence ID" value="NZ_BRVS01000027.1"/>
</dbReference>
<keyword evidence="7" id="KW-1185">Reference proteome</keyword>
<dbReference type="InterPro" id="IPR000917">
    <property type="entry name" value="Sulfatase_N"/>
</dbReference>
<accession>A0ABQ5MZ44</accession>
<proteinExistence type="inferred from homology"/>
<feature type="domain" description="Sulfatase N-terminal" evidence="5">
    <location>
        <begin position="44"/>
        <end position="468"/>
    </location>
</feature>
<name>A0ABQ5MZ44_9MICC</name>
<comment type="caution">
    <text evidence="6">The sequence shown here is derived from an EMBL/GenBank/DDBJ whole genome shotgun (WGS) entry which is preliminary data.</text>
</comment>
<evidence type="ECO:0000256" key="4">
    <source>
        <dbReference type="ARBA" id="ARBA00022837"/>
    </source>
</evidence>
<dbReference type="PROSITE" id="PS00523">
    <property type="entry name" value="SULFATASE_1"/>
    <property type="match status" value="1"/>
</dbReference>